<comment type="similarity">
    <text evidence="2">Belongs to the HAD-like hydrolase superfamily. CbbY/CbbZ/Gph/YieH family.</text>
</comment>
<name>A0ABW1NIP0_9ACTN</name>
<dbReference type="InterPro" id="IPR023198">
    <property type="entry name" value="PGP-like_dom2"/>
</dbReference>
<dbReference type="InterPro" id="IPR023214">
    <property type="entry name" value="HAD_sf"/>
</dbReference>
<dbReference type="EMBL" id="JBHSRF010000023">
    <property type="protein sequence ID" value="MFC6082976.1"/>
    <property type="molecule type" value="Genomic_DNA"/>
</dbReference>
<keyword evidence="4" id="KW-0460">Magnesium</keyword>
<comment type="cofactor">
    <cofactor evidence="1">
        <name>Mg(2+)</name>
        <dbReference type="ChEBI" id="CHEBI:18420"/>
    </cofactor>
</comment>
<evidence type="ECO:0000256" key="4">
    <source>
        <dbReference type="ARBA" id="ARBA00022842"/>
    </source>
</evidence>
<accession>A0ABW1NIP0</accession>
<keyword evidence="6" id="KW-0378">Hydrolase</keyword>
<dbReference type="Gene3D" id="3.40.50.1000">
    <property type="entry name" value="HAD superfamily/HAD-like"/>
    <property type="match status" value="1"/>
</dbReference>
<dbReference type="Proteomes" id="UP001596137">
    <property type="component" value="Unassembled WGS sequence"/>
</dbReference>
<evidence type="ECO:0000313" key="6">
    <source>
        <dbReference type="EMBL" id="MFC6082976.1"/>
    </source>
</evidence>
<evidence type="ECO:0000313" key="7">
    <source>
        <dbReference type="Proteomes" id="UP001596137"/>
    </source>
</evidence>
<dbReference type="Gene3D" id="1.10.150.240">
    <property type="entry name" value="Putative phosphatase, domain 2"/>
    <property type="match status" value="1"/>
</dbReference>
<dbReference type="Pfam" id="PF00702">
    <property type="entry name" value="Hydrolase"/>
    <property type="match status" value="1"/>
</dbReference>
<keyword evidence="5" id="KW-0119">Carbohydrate metabolism</keyword>
<evidence type="ECO:0000256" key="1">
    <source>
        <dbReference type="ARBA" id="ARBA00001946"/>
    </source>
</evidence>
<dbReference type="GO" id="GO:0016787">
    <property type="term" value="F:hydrolase activity"/>
    <property type="evidence" value="ECO:0007669"/>
    <property type="project" value="UniProtKB-KW"/>
</dbReference>
<evidence type="ECO:0000256" key="2">
    <source>
        <dbReference type="ARBA" id="ARBA00006171"/>
    </source>
</evidence>
<gene>
    <name evidence="6" type="ORF">ACFP1K_17525</name>
</gene>
<dbReference type="SUPFAM" id="SSF56784">
    <property type="entry name" value="HAD-like"/>
    <property type="match status" value="1"/>
</dbReference>
<protein>
    <submittedName>
        <fullName evidence="6">HAD family hydrolase</fullName>
    </submittedName>
</protein>
<evidence type="ECO:0000256" key="3">
    <source>
        <dbReference type="ARBA" id="ARBA00022723"/>
    </source>
</evidence>
<dbReference type="PANTHER" id="PTHR46193">
    <property type="entry name" value="6-PHOSPHOGLUCONATE PHOSPHATASE"/>
    <property type="match status" value="1"/>
</dbReference>
<reference evidence="7" key="1">
    <citation type="journal article" date="2019" name="Int. J. Syst. Evol. Microbiol.">
        <title>The Global Catalogue of Microorganisms (GCM) 10K type strain sequencing project: providing services to taxonomists for standard genome sequencing and annotation.</title>
        <authorList>
            <consortium name="The Broad Institute Genomics Platform"/>
            <consortium name="The Broad Institute Genome Sequencing Center for Infectious Disease"/>
            <person name="Wu L."/>
            <person name="Ma J."/>
        </authorList>
    </citation>
    <scope>NUCLEOTIDE SEQUENCE [LARGE SCALE GENOMIC DNA]</scope>
    <source>
        <strain evidence="7">JCM 30346</strain>
    </source>
</reference>
<organism evidence="6 7">
    <name type="scientific">Sphaerisporangium aureirubrum</name>
    <dbReference type="NCBI Taxonomy" id="1544736"/>
    <lineage>
        <taxon>Bacteria</taxon>
        <taxon>Bacillati</taxon>
        <taxon>Actinomycetota</taxon>
        <taxon>Actinomycetes</taxon>
        <taxon>Streptosporangiales</taxon>
        <taxon>Streptosporangiaceae</taxon>
        <taxon>Sphaerisporangium</taxon>
    </lineage>
</organism>
<proteinExistence type="inferred from homology"/>
<dbReference type="InterPro" id="IPR051600">
    <property type="entry name" value="Beta-PGM-like"/>
</dbReference>
<keyword evidence="7" id="KW-1185">Reference proteome</keyword>
<evidence type="ECO:0000256" key="5">
    <source>
        <dbReference type="ARBA" id="ARBA00023277"/>
    </source>
</evidence>
<dbReference type="RefSeq" id="WP_380754121.1">
    <property type="nucleotide sequence ID" value="NZ_JBHSRF010000023.1"/>
</dbReference>
<sequence length="251" mass="26168">MPVIDLTLINAVVFDTDGVVTDTARVHAAAWKRVFDTFLRARPGPFRPFDVRRDYLAHVDGRPRADAVRAFLGSRGLALPEGGPGDDAGVPTVHGLAMAEDRLFLEQAGRHGVAAFPATVALLRDLRRRGCRTAAISPAGHCRAVVTAAGVLHLFDTLVDGEDVSRLGLPGLPDPALPLEAACRLDVPPRAAALVEDAPPGVTAGRRAGFGLIVGVDHGGRAARLTEAGAGVVVGDLGDLTLTGRVRVGAR</sequence>
<comment type="caution">
    <text evidence="6">The sequence shown here is derived from an EMBL/GenBank/DDBJ whole genome shotgun (WGS) entry which is preliminary data.</text>
</comment>
<dbReference type="PANTHER" id="PTHR46193:SF18">
    <property type="entry name" value="HEXITOL PHOSPHATASE B"/>
    <property type="match status" value="1"/>
</dbReference>
<dbReference type="InterPro" id="IPR036412">
    <property type="entry name" value="HAD-like_sf"/>
</dbReference>
<keyword evidence="3" id="KW-0479">Metal-binding</keyword>